<comment type="caution">
    <text evidence="1">The sequence shown here is derived from an EMBL/GenBank/DDBJ whole genome shotgun (WGS) entry which is preliminary data.</text>
</comment>
<dbReference type="EMBL" id="MDYQ01000029">
    <property type="protein sequence ID" value="PRP86603.1"/>
    <property type="molecule type" value="Genomic_DNA"/>
</dbReference>
<organism evidence="1 2">
    <name type="scientific">Planoprotostelium fungivorum</name>
    <dbReference type="NCBI Taxonomy" id="1890364"/>
    <lineage>
        <taxon>Eukaryota</taxon>
        <taxon>Amoebozoa</taxon>
        <taxon>Evosea</taxon>
        <taxon>Variosea</taxon>
        <taxon>Cavosteliida</taxon>
        <taxon>Cavosteliaceae</taxon>
        <taxon>Planoprotostelium</taxon>
    </lineage>
</organism>
<dbReference type="Proteomes" id="UP000241769">
    <property type="component" value="Unassembled WGS sequence"/>
</dbReference>
<evidence type="ECO:0000313" key="1">
    <source>
        <dbReference type="EMBL" id="PRP86603.1"/>
    </source>
</evidence>
<sequence length="76" mass="8196">MQLTWSVETSRRACTLSPMLSSHLTISDLSGSSHGFIVFVRPYESVCVPNLLTIAAVGPGQTLTPSLRRIYAESSA</sequence>
<dbReference type="InParanoid" id="A0A2P6NRK9"/>
<accession>A0A2P6NRK9</accession>
<reference evidence="1 2" key="1">
    <citation type="journal article" date="2018" name="Genome Biol. Evol.">
        <title>Multiple Roots of Fruiting Body Formation in Amoebozoa.</title>
        <authorList>
            <person name="Hillmann F."/>
            <person name="Forbes G."/>
            <person name="Novohradska S."/>
            <person name="Ferling I."/>
            <person name="Riege K."/>
            <person name="Groth M."/>
            <person name="Westermann M."/>
            <person name="Marz M."/>
            <person name="Spaller T."/>
            <person name="Winckler T."/>
            <person name="Schaap P."/>
            <person name="Glockner G."/>
        </authorList>
    </citation>
    <scope>NUCLEOTIDE SEQUENCE [LARGE SCALE GENOMIC DNA]</scope>
    <source>
        <strain evidence="1 2">Jena</strain>
    </source>
</reference>
<evidence type="ECO:0000313" key="2">
    <source>
        <dbReference type="Proteomes" id="UP000241769"/>
    </source>
</evidence>
<name>A0A2P6NRK9_9EUKA</name>
<protein>
    <submittedName>
        <fullName evidence="1">Uncharacterized protein</fullName>
    </submittedName>
</protein>
<proteinExistence type="predicted"/>
<gene>
    <name evidence="1" type="ORF">PROFUN_05241</name>
</gene>
<dbReference type="AlphaFoldDB" id="A0A2P6NRK9"/>
<keyword evidence="2" id="KW-1185">Reference proteome</keyword>